<dbReference type="EMBL" id="UYRU01011516">
    <property type="protein sequence ID" value="VDK47006.1"/>
    <property type="molecule type" value="Genomic_DNA"/>
</dbReference>
<name>A0A3P6Q5Z7_DIBLA</name>
<evidence type="ECO:0000313" key="1">
    <source>
        <dbReference type="EMBL" id="VDK47006.1"/>
    </source>
</evidence>
<organism evidence="1 2">
    <name type="scientific">Dibothriocephalus latus</name>
    <name type="common">Fish tapeworm</name>
    <name type="synonym">Diphyllobothrium latum</name>
    <dbReference type="NCBI Taxonomy" id="60516"/>
    <lineage>
        <taxon>Eukaryota</taxon>
        <taxon>Metazoa</taxon>
        <taxon>Spiralia</taxon>
        <taxon>Lophotrochozoa</taxon>
        <taxon>Platyhelminthes</taxon>
        <taxon>Cestoda</taxon>
        <taxon>Eucestoda</taxon>
        <taxon>Diphyllobothriidea</taxon>
        <taxon>Diphyllobothriidae</taxon>
        <taxon>Dibothriocephalus</taxon>
    </lineage>
</organism>
<gene>
    <name evidence="1" type="ORF">DILT_LOCUS1582</name>
</gene>
<keyword evidence="2" id="KW-1185">Reference proteome</keyword>
<sequence>MLHLLSLDALFVSRSSNDAPELGIIGEHGNIEIQLAYATVDVDNGQNGAVNGVLGDITLNCNLCRLLVADMDNSRAAD</sequence>
<reference evidence="1 2" key="1">
    <citation type="submission" date="2018-11" db="EMBL/GenBank/DDBJ databases">
        <authorList>
            <consortium name="Pathogen Informatics"/>
        </authorList>
    </citation>
    <scope>NUCLEOTIDE SEQUENCE [LARGE SCALE GENOMIC DNA]</scope>
</reference>
<protein>
    <submittedName>
        <fullName evidence="1">Uncharacterized protein</fullName>
    </submittedName>
</protein>
<dbReference type="AlphaFoldDB" id="A0A3P6Q5Z7"/>
<proteinExistence type="predicted"/>
<accession>A0A3P6Q5Z7</accession>
<dbReference type="Proteomes" id="UP000281553">
    <property type="component" value="Unassembled WGS sequence"/>
</dbReference>
<evidence type="ECO:0000313" key="2">
    <source>
        <dbReference type="Proteomes" id="UP000281553"/>
    </source>
</evidence>